<reference evidence="2 3" key="1">
    <citation type="submission" date="2020-08" db="EMBL/GenBank/DDBJ databases">
        <authorList>
            <person name="Koutsovoulos G."/>
            <person name="Danchin GJ E."/>
        </authorList>
    </citation>
    <scope>NUCLEOTIDE SEQUENCE [LARGE SCALE GENOMIC DNA]</scope>
</reference>
<evidence type="ECO:0000313" key="3">
    <source>
        <dbReference type="Proteomes" id="UP000580250"/>
    </source>
</evidence>
<organism evidence="2 3">
    <name type="scientific">Meloidogyne enterolobii</name>
    <name type="common">Root-knot nematode worm</name>
    <name type="synonym">Meloidogyne mayaguensis</name>
    <dbReference type="NCBI Taxonomy" id="390850"/>
    <lineage>
        <taxon>Eukaryota</taxon>
        <taxon>Metazoa</taxon>
        <taxon>Ecdysozoa</taxon>
        <taxon>Nematoda</taxon>
        <taxon>Chromadorea</taxon>
        <taxon>Rhabditida</taxon>
        <taxon>Tylenchina</taxon>
        <taxon>Tylenchomorpha</taxon>
        <taxon>Tylenchoidea</taxon>
        <taxon>Meloidogynidae</taxon>
        <taxon>Meloidogyninae</taxon>
        <taxon>Meloidogyne</taxon>
    </lineage>
</organism>
<dbReference type="AlphaFoldDB" id="A0A6V7TQQ2"/>
<feature type="transmembrane region" description="Helical" evidence="1">
    <location>
        <begin position="63"/>
        <end position="92"/>
    </location>
</feature>
<proteinExistence type="predicted"/>
<gene>
    <name evidence="2" type="ORF">MENT_LOCUS2675</name>
</gene>
<name>A0A6V7TQQ2_MELEN</name>
<keyword evidence="1" id="KW-1133">Transmembrane helix</keyword>
<dbReference type="EMBL" id="CAJEWN010000008">
    <property type="protein sequence ID" value="CAD2129612.1"/>
    <property type="molecule type" value="Genomic_DNA"/>
</dbReference>
<comment type="caution">
    <text evidence="2">The sequence shown here is derived from an EMBL/GenBank/DDBJ whole genome shotgun (WGS) entry which is preliminary data.</text>
</comment>
<keyword evidence="1" id="KW-0472">Membrane</keyword>
<sequence length="106" mass="12337">MKIAKEKFKILIGRLFLALKLFIAMINFVGLSLVSIFIIIILVVYLIIMPAFLSILMMPAIILYYFFAIPLSLLMVVYFSLIWFSIGMIVFLSNTQRYFNNLLERS</sequence>
<protein>
    <submittedName>
        <fullName evidence="2">Uncharacterized protein</fullName>
    </submittedName>
</protein>
<dbReference type="Proteomes" id="UP000580250">
    <property type="component" value="Unassembled WGS sequence"/>
</dbReference>
<accession>A0A6V7TQQ2</accession>
<evidence type="ECO:0000256" key="1">
    <source>
        <dbReference type="SAM" id="Phobius"/>
    </source>
</evidence>
<keyword evidence="1" id="KW-0812">Transmembrane</keyword>
<evidence type="ECO:0000313" key="2">
    <source>
        <dbReference type="EMBL" id="CAD2129612.1"/>
    </source>
</evidence>